<dbReference type="EMBL" id="CP077062">
    <property type="protein sequence ID" value="QWZ06458.1"/>
    <property type="molecule type" value="Genomic_DNA"/>
</dbReference>
<gene>
    <name evidence="7" type="ORF">KRR39_12745</name>
</gene>
<evidence type="ECO:0000259" key="6">
    <source>
        <dbReference type="Pfam" id="PF14759"/>
    </source>
</evidence>
<evidence type="ECO:0000256" key="3">
    <source>
        <dbReference type="ARBA" id="ARBA00022827"/>
    </source>
</evidence>
<dbReference type="Pfam" id="PF14759">
    <property type="entry name" value="Reductase_C"/>
    <property type="match status" value="1"/>
</dbReference>
<feature type="domain" description="FAD/NAD(P)-binding" evidence="5">
    <location>
        <begin position="5"/>
        <end position="306"/>
    </location>
</feature>
<evidence type="ECO:0000256" key="4">
    <source>
        <dbReference type="ARBA" id="ARBA00023002"/>
    </source>
</evidence>
<dbReference type="AlphaFoldDB" id="A0A975XYM1"/>
<organism evidence="7 8">
    <name type="scientific">Nocardioides panacis</name>
    <dbReference type="NCBI Taxonomy" id="2849501"/>
    <lineage>
        <taxon>Bacteria</taxon>
        <taxon>Bacillati</taxon>
        <taxon>Actinomycetota</taxon>
        <taxon>Actinomycetes</taxon>
        <taxon>Propionibacteriales</taxon>
        <taxon>Nocardioidaceae</taxon>
        <taxon>Nocardioides</taxon>
    </lineage>
</organism>
<protein>
    <submittedName>
        <fullName evidence="7">FAD-dependent oxidoreductase</fullName>
    </submittedName>
</protein>
<sequence length="414" mass="43676">MSETFVVVGAGLAAAKAVEELRASGFEGEVVVYGAEHHLPYERPPLSKGYLLGNDELESVFVHDPDWYDENDVDLRLGQEVTAIDTAAHLVRTRDGQQAYARLLLATGSSPRHLPIADESGAPVAYLRTIEDSQRLKEAFTDGARVVVVGGGWIGLETAAAAREAGASVTVLESLDLPLLRVLGPEVAQVFADLHTEHGVDLRTGVEVSGVEKSPSTGSGQAAAVVRLGDGSSVEADLVVVGIGVAPNVELAEAAGLATDNGILVDERLASSDPDVFAAGDVANAQHPVLGRRIRVEHWDTAIEQGKAAAHGMLGHDPSYDRLPYFFTDQYDLGMEYVGSVGPEGYDEVVLRGDTSAAGGRTFTAFWLSGGRVVAAMHANDWDATDHLHAIVGTRADPERLGDASTSLEDLAKG</sequence>
<reference evidence="7" key="1">
    <citation type="submission" date="2021-06" db="EMBL/GenBank/DDBJ databases">
        <title>Complete genome sequence of Nocardioides sp. G188.</title>
        <authorList>
            <person name="Im W.-T."/>
        </authorList>
    </citation>
    <scope>NUCLEOTIDE SEQUENCE</scope>
    <source>
        <strain evidence="7">G188</strain>
    </source>
</reference>
<comment type="cofactor">
    <cofactor evidence="1">
        <name>FAD</name>
        <dbReference type="ChEBI" id="CHEBI:57692"/>
    </cofactor>
</comment>
<evidence type="ECO:0000313" key="7">
    <source>
        <dbReference type="EMBL" id="QWZ06458.1"/>
    </source>
</evidence>
<keyword evidence="2" id="KW-0285">Flavoprotein</keyword>
<dbReference type="PANTHER" id="PTHR43557">
    <property type="entry name" value="APOPTOSIS-INDUCING FACTOR 1"/>
    <property type="match status" value="1"/>
</dbReference>
<keyword evidence="3" id="KW-0274">FAD</keyword>
<dbReference type="PANTHER" id="PTHR43557:SF2">
    <property type="entry name" value="RIESKE DOMAIN-CONTAINING PROTEIN-RELATED"/>
    <property type="match status" value="1"/>
</dbReference>
<evidence type="ECO:0000259" key="5">
    <source>
        <dbReference type="Pfam" id="PF07992"/>
    </source>
</evidence>
<dbReference type="InterPro" id="IPR023753">
    <property type="entry name" value="FAD/NAD-binding_dom"/>
</dbReference>
<dbReference type="GO" id="GO:0016651">
    <property type="term" value="F:oxidoreductase activity, acting on NAD(P)H"/>
    <property type="evidence" value="ECO:0007669"/>
    <property type="project" value="TreeGrafter"/>
</dbReference>
<dbReference type="RefSeq" id="WP_216937386.1">
    <property type="nucleotide sequence ID" value="NZ_CP077062.1"/>
</dbReference>
<dbReference type="KEGG" id="nps:KRR39_12745"/>
<evidence type="ECO:0000313" key="8">
    <source>
        <dbReference type="Proteomes" id="UP000683575"/>
    </source>
</evidence>
<accession>A0A975XYM1</accession>
<dbReference type="InterPro" id="IPR028202">
    <property type="entry name" value="Reductase_C"/>
</dbReference>
<feature type="domain" description="Reductase C-terminal" evidence="6">
    <location>
        <begin position="325"/>
        <end position="411"/>
    </location>
</feature>
<keyword evidence="8" id="KW-1185">Reference proteome</keyword>
<proteinExistence type="predicted"/>
<dbReference type="InterPro" id="IPR050446">
    <property type="entry name" value="FAD-oxidoreductase/Apoptosis"/>
</dbReference>
<evidence type="ECO:0000256" key="2">
    <source>
        <dbReference type="ARBA" id="ARBA00022630"/>
    </source>
</evidence>
<evidence type="ECO:0000256" key="1">
    <source>
        <dbReference type="ARBA" id="ARBA00001974"/>
    </source>
</evidence>
<name>A0A975XYM1_9ACTN</name>
<dbReference type="Proteomes" id="UP000683575">
    <property type="component" value="Chromosome"/>
</dbReference>
<keyword evidence="4" id="KW-0560">Oxidoreductase</keyword>
<dbReference type="Pfam" id="PF07992">
    <property type="entry name" value="Pyr_redox_2"/>
    <property type="match status" value="1"/>
</dbReference>
<dbReference type="GO" id="GO:0005737">
    <property type="term" value="C:cytoplasm"/>
    <property type="evidence" value="ECO:0007669"/>
    <property type="project" value="TreeGrafter"/>
</dbReference>